<protein>
    <submittedName>
        <fullName evidence="2">Uncharacterized protein</fullName>
    </submittedName>
</protein>
<evidence type="ECO:0000256" key="1">
    <source>
        <dbReference type="SAM" id="Phobius"/>
    </source>
</evidence>
<feature type="transmembrane region" description="Helical" evidence="1">
    <location>
        <begin position="290"/>
        <end position="311"/>
    </location>
</feature>
<keyword evidence="1" id="KW-0812">Transmembrane</keyword>
<accession>A0A9Y1BTI8</accession>
<sequence>MRRKKFFQYFLILSILLSSIVNSQQSVWNCWETTYHYTYTTEQTFTDVLTNKEVTIYEDGDMQLLDVKIQENNITFRSSYIHRYFLGLQKFNSSEEYDNYLKEAWDFDNVTNTSEIIVSYLTQKQEICIADHIGNTYVNFSLPLDVVVLVTKMFFGPRLLNGWFLPVKSPEFKVLTDYSAYNEHISSDKGYYSKEYKMKMGSNFLLNGSLINGYKFTLIIEEENVVTDVSESKAKEEIQLCYSSTGVLYSMSVNSQYTDILENINNRIIYKQEMVLQLPGDIDIEEGTPLWIIIVGSIGAVSAVGMIIFIIQRKIKR</sequence>
<keyword evidence="1" id="KW-0472">Membrane</keyword>
<reference evidence="2" key="1">
    <citation type="journal article" date="2022" name="Nat. Microbiol.">
        <title>Unique mobile elements and scalable gene flow at the prokaryote-eukaryote boundary revealed by circularized Asgard archaea genomes.</title>
        <authorList>
            <person name="Wu F."/>
            <person name="Speth D.R."/>
            <person name="Philosof A."/>
            <person name="Cremiere A."/>
            <person name="Narayanan A."/>
            <person name="Barco R.A."/>
            <person name="Connon S.A."/>
            <person name="Amend J.P."/>
            <person name="Antoshechkin I.A."/>
            <person name="Orphan V.J."/>
        </authorList>
    </citation>
    <scope>NUCLEOTIDE SEQUENCE</scope>
    <source>
        <strain evidence="2">PR6</strain>
    </source>
</reference>
<keyword evidence="1" id="KW-1133">Transmembrane helix</keyword>
<dbReference type="Proteomes" id="UP001200513">
    <property type="component" value="Chromosome"/>
</dbReference>
<organism evidence="2">
    <name type="scientific">Candidatus Heimdallarchaeum endolithica</name>
    <dbReference type="NCBI Taxonomy" id="2876572"/>
    <lineage>
        <taxon>Archaea</taxon>
        <taxon>Promethearchaeati</taxon>
        <taxon>Candidatus Heimdallarchaeota</taxon>
        <taxon>Candidatus Heimdallarchaeia (ex Rinke et al. 2021) (nom. nud.)</taxon>
        <taxon>Candidatus Heimdallarchaeales</taxon>
        <taxon>Candidatus Heimdallarchaeaceae</taxon>
        <taxon>Candidatus Heimdallarchaeum</taxon>
    </lineage>
</organism>
<gene>
    <name evidence="2" type="ORF">K9W46_05645</name>
</gene>
<evidence type="ECO:0000313" key="2">
    <source>
        <dbReference type="EMBL" id="UJG44661.1"/>
    </source>
</evidence>
<dbReference type="AlphaFoldDB" id="A0A9Y1BTI8"/>
<dbReference type="EMBL" id="CP084167">
    <property type="protein sequence ID" value="UJG44661.1"/>
    <property type="molecule type" value="Genomic_DNA"/>
</dbReference>
<name>A0A9Y1BTI8_9ARCH</name>
<proteinExistence type="predicted"/>